<protein>
    <submittedName>
        <fullName evidence="2">Uncharacterized protein</fullName>
    </submittedName>
</protein>
<feature type="transmembrane region" description="Helical" evidence="1">
    <location>
        <begin position="106"/>
        <end position="125"/>
    </location>
</feature>
<name>A0A2S8GTY5_9BACT</name>
<feature type="transmembrane region" description="Helical" evidence="1">
    <location>
        <begin position="131"/>
        <end position="148"/>
    </location>
</feature>
<dbReference type="Proteomes" id="UP000237819">
    <property type="component" value="Unassembled WGS sequence"/>
</dbReference>
<evidence type="ECO:0000256" key="1">
    <source>
        <dbReference type="SAM" id="Phobius"/>
    </source>
</evidence>
<accession>A0A2S8GTY5</accession>
<feature type="transmembrane region" description="Helical" evidence="1">
    <location>
        <begin position="31"/>
        <end position="56"/>
    </location>
</feature>
<evidence type="ECO:0000313" key="2">
    <source>
        <dbReference type="EMBL" id="PQO47889.1"/>
    </source>
</evidence>
<comment type="caution">
    <text evidence="2">The sequence shown here is derived from an EMBL/GenBank/DDBJ whole genome shotgun (WGS) entry which is preliminary data.</text>
</comment>
<feature type="transmembrane region" description="Helical" evidence="1">
    <location>
        <begin position="76"/>
        <end position="99"/>
    </location>
</feature>
<keyword evidence="1" id="KW-0812">Transmembrane</keyword>
<sequence>MGIEAEDPLGIASESRTPFTRTEVATPRRSLLVSLWGAGHMIMGVFLAILSTVYMVGWLQWIARGRPGVIAEIGPLAAIGVLATGWSLLLICGGYGILFRQNWGRLLILGNCVFIGLQGLGIVWGSPLPQLAIFHLLYCGATAAVLLLPMHAAEFSPSTNEGLSL</sequence>
<dbReference type="AlphaFoldDB" id="A0A2S8GTY5"/>
<dbReference type="EMBL" id="PUHZ01000003">
    <property type="protein sequence ID" value="PQO47889.1"/>
    <property type="molecule type" value="Genomic_DNA"/>
</dbReference>
<organism evidence="2 3">
    <name type="scientific">Blastopirellula marina</name>
    <dbReference type="NCBI Taxonomy" id="124"/>
    <lineage>
        <taxon>Bacteria</taxon>
        <taxon>Pseudomonadati</taxon>
        <taxon>Planctomycetota</taxon>
        <taxon>Planctomycetia</taxon>
        <taxon>Pirellulales</taxon>
        <taxon>Pirellulaceae</taxon>
        <taxon>Blastopirellula</taxon>
    </lineage>
</organism>
<proteinExistence type="predicted"/>
<gene>
    <name evidence="2" type="ORF">C5Y93_02295</name>
</gene>
<keyword evidence="1" id="KW-1133">Transmembrane helix</keyword>
<keyword evidence="1" id="KW-0472">Membrane</keyword>
<evidence type="ECO:0000313" key="3">
    <source>
        <dbReference type="Proteomes" id="UP000237819"/>
    </source>
</evidence>
<reference evidence="2 3" key="1">
    <citation type="submission" date="2018-02" db="EMBL/GenBank/DDBJ databases">
        <title>Comparative genomes isolates from brazilian mangrove.</title>
        <authorList>
            <person name="Araujo J.E."/>
            <person name="Taketani R.G."/>
            <person name="Silva M.C.P."/>
            <person name="Loureco M.V."/>
            <person name="Andreote F.D."/>
        </authorList>
    </citation>
    <scope>NUCLEOTIDE SEQUENCE [LARGE SCALE GENOMIC DNA]</scope>
    <source>
        <strain evidence="2 3">Nap-Phe MGV</strain>
    </source>
</reference>